<dbReference type="Pfam" id="PF11838">
    <property type="entry name" value="ERAP1_C"/>
    <property type="match status" value="1"/>
</dbReference>
<dbReference type="GO" id="GO:0043171">
    <property type="term" value="P:peptide catabolic process"/>
    <property type="evidence" value="ECO:0007669"/>
    <property type="project" value="TreeGrafter"/>
</dbReference>
<gene>
    <name evidence="4" type="primary">APE2_2</name>
    <name evidence="4" type="ORF">VE01_08812</name>
</gene>
<name>A0A1B8GBP7_9PEZI</name>
<dbReference type="GO" id="GO:0006508">
    <property type="term" value="P:proteolysis"/>
    <property type="evidence" value="ECO:0007669"/>
    <property type="project" value="TreeGrafter"/>
</dbReference>
<dbReference type="GO" id="GO:0016020">
    <property type="term" value="C:membrane"/>
    <property type="evidence" value="ECO:0007669"/>
    <property type="project" value="TreeGrafter"/>
</dbReference>
<keyword evidence="2" id="KW-0812">Transmembrane</keyword>
<feature type="transmembrane region" description="Helical" evidence="2">
    <location>
        <begin position="159"/>
        <end position="177"/>
    </location>
</feature>
<comment type="similarity">
    <text evidence="1">Belongs to the peptidase M1 family.</text>
</comment>
<dbReference type="STRING" id="342668.A0A1B8GBP7"/>
<dbReference type="GO" id="GO:0008270">
    <property type="term" value="F:zinc ion binding"/>
    <property type="evidence" value="ECO:0007669"/>
    <property type="project" value="TreeGrafter"/>
</dbReference>
<dbReference type="EMBL" id="KV460256">
    <property type="protein sequence ID" value="OBT93207.1"/>
    <property type="molecule type" value="Genomic_DNA"/>
</dbReference>
<evidence type="ECO:0000256" key="2">
    <source>
        <dbReference type="SAM" id="Phobius"/>
    </source>
</evidence>
<dbReference type="InterPro" id="IPR050344">
    <property type="entry name" value="Peptidase_M1_aminopeptidases"/>
</dbReference>
<dbReference type="PANTHER" id="PTHR11533:SF174">
    <property type="entry name" value="PUROMYCIN-SENSITIVE AMINOPEPTIDASE-RELATED"/>
    <property type="match status" value="1"/>
</dbReference>
<evidence type="ECO:0000259" key="3">
    <source>
        <dbReference type="Pfam" id="PF11838"/>
    </source>
</evidence>
<keyword evidence="4" id="KW-0378">Hydrolase</keyword>
<accession>A0A1B8GBP7</accession>
<evidence type="ECO:0000313" key="5">
    <source>
        <dbReference type="Proteomes" id="UP000091956"/>
    </source>
</evidence>
<dbReference type="Gene3D" id="2.60.40.1910">
    <property type="match status" value="1"/>
</dbReference>
<dbReference type="InterPro" id="IPR024571">
    <property type="entry name" value="ERAP1-like_C_dom"/>
</dbReference>
<organism evidence="4 5">
    <name type="scientific">Pseudogymnoascus verrucosus</name>
    <dbReference type="NCBI Taxonomy" id="342668"/>
    <lineage>
        <taxon>Eukaryota</taxon>
        <taxon>Fungi</taxon>
        <taxon>Dikarya</taxon>
        <taxon>Ascomycota</taxon>
        <taxon>Pezizomycotina</taxon>
        <taxon>Leotiomycetes</taxon>
        <taxon>Thelebolales</taxon>
        <taxon>Thelebolaceae</taxon>
        <taxon>Pseudogymnoascus</taxon>
    </lineage>
</organism>
<dbReference type="PANTHER" id="PTHR11533">
    <property type="entry name" value="PROTEASE M1 ZINC METALLOPROTEASE"/>
    <property type="match status" value="1"/>
</dbReference>
<keyword evidence="4" id="KW-0031">Aminopeptidase</keyword>
<dbReference type="Proteomes" id="UP000091956">
    <property type="component" value="Unassembled WGS sequence"/>
</dbReference>
<keyword evidence="5" id="KW-1185">Reference proteome</keyword>
<keyword evidence="2" id="KW-0472">Membrane</keyword>
<sequence length="183" mass="20315">MACFITRKPIATTALSQVGHPVVTVIVSEDSIVIRQDRFLRTRDPLPEEAAMLYPVPFNILSINGPNGVLHDTSFAEREVTIKVEGFVKLNAGHTGLYRTCYSAEYLQKLAEEAGKGGILGVEDRAGLIADAAVLASTGYQKTSDFLQLLTNFSHESQYVVWYIIIIHLGAILRAWTFENQRF</sequence>
<dbReference type="RefSeq" id="XP_018126940.1">
    <property type="nucleotide sequence ID" value="XM_018278231.1"/>
</dbReference>
<proteinExistence type="inferred from homology"/>
<protein>
    <submittedName>
        <fullName evidence="4">Aminopeptidase 2 mitochondrial</fullName>
    </submittedName>
</protein>
<keyword evidence="2" id="KW-1133">Transmembrane helix</keyword>
<evidence type="ECO:0000313" key="4">
    <source>
        <dbReference type="EMBL" id="OBT93207.1"/>
    </source>
</evidence>
<reference evidence="4 5" key="1">
    <citation type="submission" date="2016-03" db="EMBL/GenBank/DDBJ databases">
        <title>Comparative genomics of Pseudogymnoascus destructans, the fungus causing white-nose syndrome of bats.</title>
        <authorList>
            <person name="Palmer J.M."/>
            <person name="Drees K.P."/>
            <person name="Foster J.T."/>
            <person name="Lindner D.L."/>
        </authorList>
    </citation>
    <scope>NUCLEOTIDE SEQUENCE [LARGE SCALE GENOMIC DNA]</scope>
    <source>
        <strain evidence="4 5">UAMH 10579</strain>
    </source>
</reference>
<evidence type="ECO:0000256" key="1">
    <source>
        <dbReference type="ARBA" id="ARBA00010136"/>
    </source>
</evidence>
<dbReference type="GeneID" id="28842198"/>
<feature type="domain" description="ERAP1-like C-terminal" evidence="3">
    <location>
        <begin position="87"/>
        <end position="177"/>
    </location>
</feature>
<dbReference type="GO" id="GO:0070006">
    <property type="term" value="F:metalloaminopeptidase activity"/>
    <property type="evidence" value="ECO:0007669"/>
    <property type="project" value="TreeGrafter"/>
</dbReference>
<keyword evidence="4" id="KW-0645">Protease</keyword>
<reference evidence="5" key="2">
    <citation type="journal article" date="2018" name="Nat. Commun.">
        <title>Extreme sensitivity to ultraviolet light in the fungal pathogen causing white-nose syndrome of bats.</title>
        <authorList>
            <person name="Palmer J.M."/>
            <person name="Drees K.P."/>
            <person name="Foster J.T."/>
            <person name="Lindner D.L."/>
        </authorList>
    </citation>
    <scope>NUCLEOTIDE SEQUENCE [LARGE SCALE GENOMIC DNA]</scope>
    <source>
        <strain evidence="5">UAMH 10579</strain>
    </source>
</reference>
<dbReference type="Gene3D" id="1.25.50.20">
    <property type="match status" value="1"/>
</dbReference>
<dbReference type="GO" id="GO:0042277">
    <property type="term" value="F:peptide binding"/>
    <property type="evidence" value="ECO:0007669"/>
    <property type="project" value="TreeGrafter"/>
</dbReference>
<dbReference type="AlphaFoldDB" id="A0A1B8GBP7"/>
<dbReference type="GO" id="GO:0005737">
    <property type="term" value="C:cytoplasm"/>
    <property type="evidence" value="ECO:0007669"/>
    <property type="project" value="TreeGrafter"/>
</dbReference>